<sequence length="74" mass="8803">MQIMKRFRRAPTIDYYMTMAHDNLVEAISLSSTTTSTSFVPEKTLQFPAEQLHLVRTKDNRKWYNTQCFAFMTY</sequence>
<protein>
    <submittedName>
        <fullName evidence="1">Uncharacterized protein</fullName>
    </submittedName>
</protein>
<name>A0A0B7BKF4_9EUPU</name>
<dbReference type="EMBL" id="HACG01045957">
    <property type="protein sequence ID" value="CEK92822.1"/>
    <property type="molecule type" value="Transcribed_RNA"/>
</dbReference>
<dbReference type="EMBL" id="HACG01045956">
    <property type="protein sequence ID" value="CEK92821.1"/>
    <property type="molecule type" value="Transcribed_RNA"/>
</dbReference>
<evidence type="ECO:0000313" key="1">
    <source>
        <dbReference type="EMBL" id="CEK92821.1"/>
    </source>
</evidence>
<evidence type="ECO:0000313" key="2">
    <source>
        <dbReference type="EMBL" id="CEK92822.1"/>
    </source>
</evidence>
<proteinExistence type="predicted"/>
<organism evidence="1">
    <name type="scientific">Arion vulgaris</name>
    <dbReference type="NCBI Taxonomy" id="1028688"/>
    <lineage>
        <taxon>Eukaryota</taxon>
        <taxon>Metazoa</taxon>
        <taxon>Spiralia</taxon>
        <taxon>Lophotrochozoa</taxon>
        <taxon>Mollusca</taxon>
        <taxon>Gastropoda</taxon>
        <taxon>Heterobranchia</taxon>
        <taxon>Euthyneura</taxon>
        <taxon>Panpulmonata</taxon>
        <taxon>Eupulmonata</taxon>
        <taxon>Stylommatophora</taxon>
        <taxon>Helicina</taxon>
        <taxon>Arionoidea</taxon>
        <taxon>Arionidae</taxon>
        <taxon>Arion</taxon>
    </lineage>
</organism>
<accession>A0A0B7BKF4</accession>
<dbReference type="AlphaFoldDB" id="A0A0B7BKF4"/>
<reference evidence="1" key="1">
    <citation type="submission" date="2014-12" db="EMBL/GenBank/DDBJ databases">
        <title>Insight into the proteome of Arion vulgaris.</title>
        <authorList>
            <person name="Aradska J."/>
            <person name="Bulat T."/>
            <person name="Smidak R."/>
            <person name="Sarate P."/>
            <person name="Gangsoo J."/>
            <person name="Sialana F."/>
            <person name="Bilban M."/>
            <person name="Lubec G."/>
        </authorList>
    </citation>
    <scope>NUCLEOTIDE SEQUENCE</scope>
    <source>
        <tissue evidence="1">Skin</tissue>
    </source>
</reference>
<gene>
    <name evidence="1" type="primary">ORF190242</name>
    <name evidence="2" type="synonym">ORF190246</name>
</gene>